<dbReference type="GO" id="GO:0000166">
    <property type="term" value="F:nucleotide binding"/>
    <property type="evidence" value="ECO:0007669"/>
    <property type="project" value="UniProtKB-KW"/>
</dbReference>
<dbReference type="NCBIfam" id="NF011397">
    <property type="entry name" value="PRK14822.1"/>
    <property type="match status" value="1"/>
</dbReference>
<feature type="binding site" evidence="10">
    <location>
        <begin position="198"/>
        <end position="199"/>
    </location>
    <ligand>
        <name>substrate</name>
    </ligand>
</feature>
<dbReference type="HAMAP" id="MF_01405">
    <property type="entry name" value="Non_canon_purine_NTPase"/>
    <property type="match status" value="1"/>
</dbReference>
<dbReference type="InterPro" id="IPR002637">
    <property type="entry name" value="RdgB/HAM1"/>
</dbReference>
<comment type="subunit">
    <text evidence="2 10">Homodimer.</text>
</comment>
<evidence type="ECO:0000256" key="8">
    <source>
        <dbReference type="ARBA" id="ARBA00051875"/>
    </source>
</evidence>
<keyword evidence="5 10" id="KW-0378">Hydrolase</keyword>
<dbReference type="EMBL" id="WNZX01000001">
    <property type="protein sequence ID" value="MUG69083.1"/>
    <property type="molecule type" value="Genomic_DNA"/>
</dbReference>
<feature type="binding site" evidence="10">
    <location>
        <position position="193"/>
    </location>
    <ligand>
        <name>substrate</name>
    </ligand>
</feature>
<evidence type="ECO:0000256" key="1">
    <source>
        <dbReference type="ARBA" id="ARBA00008023"/>
    </source>
</evidence>
<dbReference type="EC" id="3.6.1.66" evidence="10"/>
<keyword evidence="4 10" id="KW-0547">Nucleotide-binding</keyword>
<protein>
    <recommendedName>
        <fullName evidence="10">dITP/XTP pyrophosphatase</fullName>
        <ecNumber evidence="10">3.6.1.66</ecNumber>
    </recommendedName>
    <alternativeName>
        <fullName evidence="10">Non-canonical purine NTP pyrophosphatase</fullName>
    </alternativeName>
    <alternativeName>
        <fullName evidence="10">Non-standard purine NTP pyrophosphatase</fullName>
    </alternativeName>
    <alternativeName>
        <fullName evidence="10">Nucleoside-triphosphate diphosphatase</fullName>
    </alternativeName>
    <alternativeName>
        <fullName evidence="10">Nucleoside-triphosphate pyrophosphatase</fullName>
        <shortName evidence="10">NTPase</shortName>
    </alternativeName>
</protein>
<dbReference type="GO" id="GO:0036222">
    <property type="term" value="F:XTP diphosphatase activity"/>
    <property type="evidence" value="ECO:0007669"/>
    <property type="project" value="UniProtKB-UniRule"/>
</dbReference>
<comment type="catalytic activity">
    <reaction evidence="10">
        <text>ITP + H2O = IMP + diphosphate + H(+)</text>
        <dbReference type="Rhea" id="RHEA:29399"/>
        <dbReference type="ChEBI" id="CHEBI:15377"/>
        <dbReference type="ChEBI" id="CHEBI:15378"/>
        <dbReference type="ChEBI" id="CHEBI:33019"/>
        <dbReference type="ChEBI" id="CHEBI:58053"/>
        <dbReference type="ChEBI" id="CHEBI:61402"/>
        <dbReference type="EC" id="3.6.1.66"/>
    </reaction>
</comment>
<evidence type="ECO:0000256" key="4">
    <source>
        <dbReference type="ARBA" id="ARBA00022741"/>
    </source>
</evidence>
<dbReference type="PANTHER" id="PTHR11067">
    <property type="entry name" value="INOSINE TRIPHOSPHATE PYROPHOSPHATASE/HAM1 PROTEIN"/>
    <property type="match status" value="1"/>
</dbReference>
<evidence type="ECO:0000256" key="7">
    <source>
        <dbReference type="ARBA" id="ARBA00023080"/>
    </source>
</evidence>
<feature type="binding site" evidence="10">
    <location>
        <begin position="12"/>
        <end position="17"/>
    </location>
    <ligand>
        <name>substrate</name>
    </ligand>
</feature>
<dbReference type="GO" id="GO:0017111">
    <property type="term" value="F:ribonucleoside triphosphate phosphatase activity"/>
    <property type="evidence" value="ECO:0007669"/>
    <property type="project" value="InterPro"/>
</dbReference>
<keyword evidence="3 10" id="KW-0479">Metal-binding</keyword>
<evidence type="ECO:0000313" key="13">
    <source>
        <dbReference type="Proteomes" id="UP000450917"/>
    </source>
</evidence>
<dbReference type="GO" id="GO:0035870">
    <property type="term" value="F:dITP diphosphatase activity"/>
    <property type="evidence" value="ECO:0007669"/>
    <property type="project" value="UniProtKB-UniRule"/>
</dbReference>
<comment type="caution">
    <text evidence="12">The sequence shown here is derived from an EMBL/GenBank/DDBJ whole genome shotgun (WGS) entry which is preliminary data.</text>
</comment>
<gene>
    <name evidence="12" type="ORF">GNP93_00185</name>
</gene>
<dbReference type="InterPro" id="IPR020922">
    <property type="entry name" value="dITP/XTP_pyrophosphatase"/>
</dbReference>
<evidence type="ECO:0000256" key="11">
    <source>
        <dbReference type="RuleBase" id="RU003781"/>
    </source>
</evidence>
<dbReference type="GO" id="GO:0036220">
    <property type="term" value="F:ITP diphosphatase activity"/>
    <property type="evidence" value="ECO:0007669"/>
    <property type="project" value="UniProtKB-UniRule"/>
</dbReference>
<feature type="binding site" evidence="10">
    <location>
        <position position="75"/>
    </location>
    <ligand>
        <name>substrate</name>
    </ligand>
</feature>
<comment type="similarity">
    <text evidence="1 10 11">Belongs to the HAM1 NTPase family.</text>
</comment>
<feature type="binding site" evidence="10">
    <location>
        <position position="74"/>
    </location>
    <ligand>
        <name>Mg(2+)</name>
        <dbReference type="ChEBI" id="CHEBI:18420"/>
    </ligand>
</feature>
<comment type="catalytic activity">
    <reaction evidence="8 10">
        <text>dITP + H2O = dIMP + diphosphate + H(+)</text>
        <dbReference type="Rhea" id="RHEA:28342"/>
        <dbReference type="ChEBI" id="CHEBI:15377"/>
        <dbReference type="ChEBI" id="CHEBI:15378"/>
        <dbReference type="ChEBI" id="CHEBI:33019"/>
        <dbReference type="ChEBI" id="CHEBI:61194"/>
        <dbReference type="ChEBI" id="CHEBI:61382"/>
        <dbReference type="EC" id="3.6.1.66"/>
    </reaction>
</comment>
<name>A0A7X2Z7H0_9BACL</name>
<dbReference type="GO" id="GO:0009146">
    <property type="term" value="P:purine nucleoside triphosphate catabolic process"/>
    <property type="evidence" value="ECO:0007669"/>
    <property type="project" value="UniProtKB-UniRule"/>
</dbReference>
<reference evidence="12 13" key="1">
    <citation type="submission" date="2019-11" db="EMBL/GenBank/DDBJ databases">
        <title>Draft genome sequences of five Paenibacillus species of dairy origin.</title>
        <authorList>
            <person name="Olajide A.M."/>
            <person name="Chen S."/>
            <person name="Lapointe G."/>
        </authorList>
    </citation>
    <scope>NUCLEOTIDE SEQUENCE [LARGE SCALE GENOMIC DNA]</scope>
    <source>
        <strain evidence="12 13">2CS3</strain>
    </source>
</reference>
<dbReference type="InterPro" id="IPR029001">
    <property type="entry name" value="ITPase-like_fam"/>
</dbReference>
<dbReference type="AlphaFoldDB" id="A0A7X2Z7H0"/>
<evidence type="ECO:0000256" key="9">
    <source>
        <dbReference type="ARBA" id="ARBA00052017"/>
    </source>
</evidence>
<sequence>MPLPGPEVVIATKNAGKVKEFQALFGERGIAVRSLRDYPDIPDIVEDGETFAANALIKARAVAKAIGAPAVADDSGLAVERLNGAPGVYSARYAGEPADDAANNRKLLAELGQLGATAGAAANPGGVKLLSAAKFVCAMAFVDADGTVLAAVEGECDGAIAAEPRGEHGFGYDPLFYIPQLGRTMAELSMEEKNALSHRGQALRKLWQAMDKQG</sequence>
<evidence type="ECO:0000313" key="12">
    <source>
        <dbReference type="EMBL" id="MUG69083.1"/>
    </source>
</evidence>
<organism evidence="12 13">
    <name type="scientific">Paenibacillus validus</name>
    <dbReference type="NCBI Taxonomy" id="44253"/>
    <lineage>
        <taxon>Bacteria</taxon>
        <taxon>Bacillati</taxon>
        <taxon>Bacillota</taxon>
        <taxon>Bacilli</taxon>
        <taxon>Bacillales</taxon>
        <taxon>Paenibacillaceae</taxon>
        <taxon>Paenibacillus</taxon>
    </lineage>
</organism>
<comment type="function">
    <text evidence="10">Pyrophosphatase that catalyzes the hydrolysis of nucleoside triphosphates to their monophosphate derivatives, with a high preference for the non-canonical purine nucleotides XTP (xanthosine triphosphate), dITP (deoxyinosine triphosphate) and ITP. Seems to function as a house-cleaning enzyme that removes non-canonical purine nucleotides from the nucleotide pool, thus preventing their incorporation into DNA/RNA and avoiding chromosomal lesions.</text>
</comment>
<feature type="active site" description="Proton acceptor" evidence="10">
    <location>
        <position position="74"/>
    </location>
</feature>
<comment type="caution">
    <text evidence="10">Lacks conserved residue(s) required for the propagation of feature annotation.</text>
</comment>
<dbReference type="Pfam" id="PF01725">
    <property type="entry name" value="Ham1p_like"/>
    <property type="match status" value="1"/>
</dbReference>
<dbReference type="Proteomes" id="UP000450917">
    <property type="component" value="Unassembled WGS sequence"/>
</dbReference>
<evidence type="ECO:0000256" key="5">
    <source>
        <dbReference type="ARBA" id="ARBA00022801"/>
    </source>
</evidence>
<dbReference type="SUPFAM" id="SSF52972">
    <property type="entry name" value="ITPase-like"/>
    <property type="match status" value="1"/>
</dbReference>
<evidence type="ECO:0000256" key="6">
    <source>
        <dbReference type="ARBA" id="ARBA00022842"/>
    </source>
</evidence>
<feature type="binding site" evidence="10">
    <location>
        <begin position="170"/>
        <end position="173"/>
    </location>
    <ligand>
        <name>substrate</name>
    </ligand>
</feature>
<comment type="cofactor">
    <cofactor evidence="10">
        <name>Mg(2+)</name>
        <dbReference type="ChEBI" id="CHEBI:18420"/>
    </cofactor>
    <text evidence="10">Binds 1 Mg(2+) ion per subunit.</text>
</comment>
<evidence type="ECO:0000256" key="2">
    <source>
        <dbReference type="ARBA" id="ARBA00011738"/>
    </source>
</evidence>
<dbReference type="GO" id="GO:0005829">
    <property type="term" value="C:cytosol"/>
    <property type="evidence" value="ECO:0007669"/>
    <property type="project" value="TreeGrafter"/>
</dbReference>
<dbReference type="GO" id="GO:0046872">
    <property type="term" value="F:metal ion binding"/>
    <property type="evidence" value="ECO:0007669"/>
    <property type="project" value="UniProtKB-KW"/>
</dbReference>
<dbReference type="FunFam" id="3.90.950.10:FF:000001">
    <property type="entry name" value="dITP/XTP pyrophosphatase"/>
    <property type="match status" value="1"/>
</dbReference>
<keyword evidence="6 10" id="KW-0460">Magnesium</keyword>
<dbReference type="NCBIfam" id="TIGR00042">
    <property type="entry name" value="RdgB/HAM1 family non-canonical purine NTP pyrophosphatase"/>
    <property type="match status" value="1"/>
</dbReference>
<dbReference type="CDD" id="cd00515">
    <property type="entry name" value="HAM1"/>
    <property type="match status" value="1"/>
</dbReference>
<dbReference type="PANTHER" id="PTHR11067:SF9">
    <property type="entry name" value="INOSINE TRIPHOSPHATE PYROPHOSPHATASE"/>
    <property type="match status" value="1"/>
</dbReference>
<keyword evidence="7 10" id="KW-0546">Nucleotide metabolism</keyword>
<dbReference type="RefSeq" id="WP_054796904.1">
    <property type="nucleotide sequence ID" value="NZ_JBDLZV010000001.1"/>
</dbReference>
<keyword evidence="13" id="KW-1185">Reference proteome</keyword>
<evidence type="ECO:0000256" key="10">
    <source>
        <dbReference type="HAMAP-Rule" id="MF_01405"/>
    </source>
</evidence>
<dbReference type="GO" id="GO:0009117">
    <property type="term" value="P:nucleotide metabolic process"/>
    <property type="evidence" value="ECO:0007669"/>
    <property type="project" value="UniProtKB-KW"/>
</dbReference>
<comment type="catalytic activity">
    <reaction evidence="9 10">
        <text>XTP + H2O = XMP + diphosphate + H(+)</text>
        <dbReference type="Rhea" id="RHEA:28610"/>
        <dbReference type="ChEBI" id="CHEBI:15377"/>
        <dbReference type="ChEBI" id="CHEBI:15378"/>
        <dbReference type="ChEBI" id="CHEBI:33019"/>
        <dbReference type="ChEBI" id="CHEBI:57464"/>
        <dbReference type="ChEBI" id="CHEBI:61314"/>
        <dbReference type="EC" id="3.6.1.66"/>
    </reaction>
</comment>
<proteinExistence type="inferred from homology"/>
<evidence type="ECO:0000256" key="3">
    <source>
        <dbReference type="ARBA" id="ARBA00022723"/>
    </source>
</evidence>
<accession>A0A7X2Z7H0</accession>
<dbReference type="Gene3D" id="3.90.950.10">
    <property type="match status" value="1"/>
</dbReference>